<evidence type="ECO:0000313" key="2">
    <source>
        <dbReference type="Proteomes" id="UP000295620"/>
    </source>
</evidence>
<keyword evidence="2" id="KW-1185">Reference proteome</keyword>
<evidence type="ECO:0008006" key="3">
    <source>
        <dbReference type="Google" id="ProtNLM"/>
    </source>
</evidence>
<dbReference type="AlphaFoldDB" id="A0A4R6SXC9"/>
<reference evidence="1 2" key="1">
    <citation type="submission" date="2019-03" db="EMBL/GenBank/DDBJ databases">
        <title>Genomic Encyclopedia of Archaeal and Bacterial Type Strains, Phase II (KMG-II): from individual species to whole genera.</title>
        <authorList>
            <person name="Goeker M."/>
        </authorList>
    </citation>
    <scope>NUCLEOTIDE SEQUENCE [LARGE SCALE GENOMIC DNA]</scope>
    <source>
        <strain evidence="1 2">DSM 19035</strain>
    </source>
</reference>
<dbReference type="InterPro" id="IPR014710">
    <property type="entry name" value="RmlC-like_jellyroll"/>
</dbReference>
<accession>A0A4R6SXC9</accession>
<evidence type="ECO:0000313" key="1">
    <source>
        <dbReference type="EMBL" id="TDQ11056.1"/>
    </source>
</evidence>
<gene>
    <name evidence="1" type="ORF">ATK78_0170</name>
</gene>
<sequence>MTTDPATSPIHEGYLPAIRLINTVNQLCSFETGSIPLGKHLDATHFFTKTDVSYEHLTHPAPRRQYVITLKGKLKFRVSNGDTFILEPGVILIAADTLGEGHSWELIGNPEWIRVYIPLADASDDYFIAD</sequence>
<organism evidence="1 2">
    <name type="scientific">Pedobacter metabolipauper</name>
    <dbReference type="NCBI Taxonomy" id="425513"/>
    <lineage>
        <taxon>Bacteria</taxon>
        <taxon>Pseudomonadati</taxon>
        <taxon>Bacteroidota</taxon>
        <taxon>Sphingobacteriia</taxon>
        <taxon>Sphingobacteriales</taxon>
        <taxon>Sphingobacteriaceae</taxon>
        <taxon>Pedobacter</taxon>
    </lineage>
</organism>
<comment type="caution">
    <text evidence="1">The sequence shown here is derived from an EMBL/GenBank/DDBJ whole genome shotgun (WGS) entry which is preliminary data.</text>
</comment>
<dbReference type="EMBL" id="SNYC01000003">
    <property type="protein sequence ID" value="TDQ11056.1"/>
    <property type="molecule type" value="Genomic_DNA"/>
</dbReference>
<dbReference type="OrthoDB" id="4205621at2"/>
<proteinExistence type="predicted"/>
<protein>
    <recommendedName>
        <fullName evidence="3">AraC-type arabinose-binding/dimerisation domain-containing protein</fullName>
    </recommendedName>
</protein>
<name>A0A4R6SXC9_9SPHI</name>
<dbReference type="Gene3D" id="2.60.120.10">
    <property type="entry name" value="Jelly Rolls"/>
    <property type="match status" value="1"/>
</dbReference>
<dbReference type="RefSeq" id="WP_133574166.1">
    <property type="nucleotide sequence ID" value="NZ_SNYC01000003.1"/>
</dbReference>
<dbReference type="Proteomes" id="UP000295620">
    <property type="component" value="Unassembled WGS sequence"/>
</dbReference>